<keyword evidence="2" id="KW-0238">DNA-binding</keyword>
<dbReference type="InterPro" id="IPR027417">
    <property type="entry name" value="P-loop_NTPase"/>
</dbReference>
<dbReference type="EMBL" id="JBHRSL010000010">
    <property type="protein sequence ID" value="MFC3052850.1"/>
    <property type="molecule type" value="Genomic_DNA"/>
</dbReference>
<dbReference type="InterPro" id="IPR036388">
    <property type="entry name" value="WH-like_DNA-bd_sf"/>
</dbReference>
<evidence type="ECO:0000313" key="5">
    <source>
        <dbReference type="EMBL" id="MFC3052850.1"/>
    </source>
</evidence>
<proteinExistence type="predicted"/>
<dbReference type="Pfam" id="PF17874">
    <property type="entry name" value="TPR_MalT"/>
    <property type="match status" value="1"/>
</dbReference>
<dbReference type="Pfam" id="PF00196">
    <property type="entry name" value="GerE"/>
    <property type="match status" value="1"/>
</dbReference>
<dbReference type="PROSITE" id="PS50043">
    <property type="entry name" value="HTH_LUXR_2"/>
    <property type="match status" value="1"/>
</dbReference>
<organism evidence="5 6">
    <name type="scientific">Kordiimonas pumila</name>
    <dbReference type="NCBI Taxonomy" id="2161677"/>
    <lineage>
        <taxon>Bacteria</taxon>
        <taxon>Pseudomonadati</taxon>
        <taxon>Pseudomonadota</taxon>
        <taxon>Alphaproteobacteria</taxon>
        <taxon>Kordiimonadales</taxon>
        <taxon>Kordiimonadaceae</taxon>
        <taxon>Kordiimonas</taxon>
    </lineage>
</organism>
<evidence type="ECO:0000256" key="1">
    <source>
        <dbReference type="ARBA" id="ARBA00023015"/>
    </source>
</evidence>
<keyword evidence="6" id="KW-1185">Reference proteome</keyword>
<evidence type="ECO:0000313" key="6">
    <source>
        <dbReference type="Proteomes" id="UP001595444"/>
    </source>
</evidence>
<dbReference type="CDD" id="cd06170">
    <property type="entry name" value="LuxR_C_like"/>
    <property type="match status" value="1"/>
</dbReference>
<dbReference type="Proteomes" id="UP001595444">
    <property type="component" value="Unassembled WGS sequence"/>
</dbReference>
<accession>A0ABV7D7G4</accession>
<sequence length="906" mass="103538">MHPDTKNGAFSSIAMVASTKLAPQSRKGYIKRRNLLVRIEEILACRLTVVHAAAGYGKTSLLSQWLKTLQKQKVATAWLTLEEEEASQSAFIIHVITACIKSGYLEESVLSNIGRVDEKMSLKVLMTIFINAVAVSDRPLVIFLDEYNRIQSDETDSFFRILLRNMPAHVHFVVASRWRPNIDLENLRAHDDLLEITANDLRFSLEEAASLLDLHMSDTDIRQIGNFWQYTEGWPMALQMLRLWLLGSKQRVGQIAEFAEKTTDMARYLTEQVLSELPEDEQDFLMKTAILDRVNGDIANTITNRSDGWLILEQLYERNLFLEPLENDRQWFRFHAVFLEYLRDMLKKRHPDAVQGMHEQAATWLKERGYIRRAIYHAQQAHNDTLAASILSDAGGWRMVMDGRIEIIRAAIHKLADAAIENFPKLLLARVFLLIKAGNIDEAHQRFKQLNTDNNDLWSEQDMIDHKIIENTLSDYADDRVSFEEISEIEALKQQIPKQDHLLHALLSDSLATKCYAMRLFRQTHEACAEAASHYRILQSLYGEMFIRFKQVQAYFAQGRLDEAEVILRQNEKEIDIRLGENTDLAAHNAIFLAELLVERHAFDEAETRLLDALSLIEQADGWFELYAAAYSSAAAIAWQRSGINEVLGLLERAKAVAKSRYLKRLSLLADCETIFYLCQNGQHMEAQPYVGSLEAALETEKQPFHFMSGHIAIGLGIFYLSNGQHEQVDALIAEHSKAAEASGDTRHLIALYSVAAISRYGRGDTMQAAALFDQALQEGLFKGFKQTYINYTYWLLPLVTLILKSDTLLPADRYRTNFLIDLKRDMKNWEKSRLKDENALTIAEIEVLKELVHGFSNKEIALQLGISPNTVKYRLKSIFAKFDVSKRSELVQLVRNQGMVPEYSS</sequence>
<keyword evidence="3" id="KW-0804">Transcription</keyword>
<dbReference type="SUPFAM" id="SSF46894">
    <property type="entry name" value="C-terminal effector domain of the bipartite response regulators"/>
    <property type="match status" value="1"/>
</dbReference>
<gene>
    <name evidence="5" type="ORF">ACFOKA_13125</name>
</gene>
<dbReference type="PROSITE" id="PS00622">
    <property type="entry name" value="HTH_LUXR_1"/>
    <property type="match status" value="1"/>
</dbReference>
<comment type="caution">
    <text evidence="5">The sequence shown here is derived from an EMBL/GenBank/DDBJ whole genome shotgun (WGS) entry which is preliminary data.</text>
</comment>
<dbReference type="Gene3D" id="1.10.10.10">
    <property type="entry name" value="Winged helix-like DNA-binding domain superfamily/Winged helix DNA-binding domain"/>
    <property type="match status" value="1"/>
</dbReference>
<dbReference type="InterPro" id="IPR000792">
    <property type="entry name" value="Tscrpt_reg_LuxR_C"/>
</dbReference>
<dbReference type="PRINTS" id="PR00038">
    <property type="entry name" value="HTHLUXR"/>
</dbReference>
<dbReference type="Pfam" id="PF25873">
    <property type="entry name" value="WHD_MalT"/>
    <property type="match status" value="1"/>
</dbReference>
<dbReference type="InterPro" id="IPR059106">
    <property type="entry name" value="WHD_MalT"/>
</dbReference>
<dbReference type="InterPro" id="IPR016032">
    <property type="entry name" value="Sig_transdc_resp-reg_C-effctor"/>
</dbReference>
<dbReference type="PANTHER" id="PTHR44688">
    <property type="entry name" value="DNA-BINDING TRANSCRIPTIONAL ACTIVATOR DEVR_DOSR"/>
    <property type="match status" value="1"/>
</dbReference>
<keyword evidence="1" id="KW-0805">Transcription regulation</keyword>
<dbReference type="InterPro" id="IPR011990">
    <property type="entry name" value="TPR-like_helical_dom_sf"/>
</dbReference>
<dbReference type="RefSeq" id="WP_194213510.1">
    <property type="nucleotide sequence ID" value="NZ_CP061205.1"/>
</dbReference>
<evidence type="ECO:0000256" key="2">
    <source>
        <dbReference type="ARBA" id="ARBA00023125"/>
    </source>
</evidence>
<dbReference type="Gene3D" id="3.40.50.300">
    <property type="entry name" value="P-loop containing nucleotide triphosphate hydrolases"/>
    <property type="match status" value="1"/>
</dbReference>
<dbReference type="SUPFAM" id="SSF52540">
    <property type="entry name" value="P-loop containing nucleoside triphosphate hydrolases"/>
    <property type="match status" value="1"/>
</dbReference>
<feature type="domain" description="HTH luxR-type" evidence="4">
    <location>
        <begin position="834"/>
        <end position="899"/>
    </location>
</feature>
<dbReference type="SMART" id="SM00421">
    <property type="entry name" value="HTH_LUXR"/>
    <property type="match status" value="1"/>
</dbReference>
<reference evidence="6" key="1">
    <citation type="journal article" date="2019" name="Int. J. Syst. Evol. Microbiol.">
        <title>The Global Catalogue of Microorganisms (GCM) 10K type strain sequencing project: providing services to taxonomists for standard genome sequencing and annotation.</title>
        <authorList>
            <consortium name="The Broad Institute Genomics Platform"/>
            <consortium name="The Broad Institute Genome Sequencing Center for Infectious Disease"/>
            <person name="Wu L."/>
            <person name="Ma J."/>
        </authorList>
    </citation>
    <scope>NUCLEOTIDE SEQUENCE [LARGE SCALE GENOMIC DNA]</scope>
    <source>
        <strain evidence="6">KCTC 62164</strain>
    </source>
</reference>
<evidence type="ECO:0000256" key="3">
    <source>
        <dbReference type="ARBA" id="ARBA00023163"/>
    </source>
</evidence>
<protein>
    <submittedName>
        <fullName evidence="5">LuxR C-terminal-related transcriptional regulator</fullName>
    </submittedName>
</protein>
<evidence type="ECO:0000259" key="4">
    <source>
        <dbReference type="PROSITE" id="PS50043"/>
    </source>
</evidence>
<name>A0ABV7D7G4_9PROT</name>
<dbReference type="InterPro" id="IPR041617">
    <property type="entry name" value="TPR_MalT"/>
</dbReference>
<dbReference type="PANTHER" id="PTHR44688:SF16">
    <property type="entry name" value="DNA-BINDING TRANSCRIPTIONAL ACTIVATOR DEVR_DOSR"/>
    <property type="match status" value="1"/>
</dbReference>
<dbReference type="Gene3D" id="1.25.40.10">
    <property type="entry name" value="Tetratricopeptide repeat domain"/>
    <property type="match status" value="1"/>
</dbReference>